<name>A0A921QBC6_SORBI</name>
<evidence type="ECO:0000313" key="2">
    <source>
        <dbReference type="Proteomes" id="UP000807115"/>
    </source>
</evidence>
<gene>
    <name evidence="1" type="ORF">BDA96_09G189300</name>
</gene>
<sequence>MCRICRSFSHNKSVNSTFNHGFSGKRKGNLPQERASKGFSLLRTEVVFSRSPDLKDTYTLIAHLFVSSCLSILQ</sequence>
<protein>
    <submittedName>
        <fullName evidence="1">Uncharacterized protein</fullName>
    </submittedName>
</protein>
<evidence type="ECO:0000313" key="1">
    <source>
        <dbReference type="EMBL" id="KAG0518596.1"/>
    </source>
</evidence>
<comment type="caution">
    <text evidence="1">The sequence shown here is derived from an EMBL/GenBank/DDBJ whole genome shotgun (WGS) entry which is preliminary data.</text>
</comment>
<reference evidence="1" key="2">
    <citation type="submission" date="2020-10" db="EMBL/GenBank/DDBJ databases">
        <authorList>
            <person name="Cooper E.A."/>
            <person name="Brenton Z.W."/>
            <person name="Flinn B.S."/>
            <person name="Jenkins J."/>
            <person name="Shu S."/>
            <person name="Flowers D."/>
            <person name="Luo F."/>
            <person name="Wang Y."/>
            <person name="Xia P."/>
            <person name="Barry K."/>
            <person name="Daum C."/>
            <person name="Lipzen A."/>
            <person name="Yoshinaga Y."/>
            <person name="Schmutz J."/>
            <person name="Saski C."/>
            <person name="Vermerris W."/>
            <person name="Kresovich S."/>
        </authorList>
    </citation>
    <scope>NUCLEOTIDE SEQUENCE</scope>
</reference>
<dbReference type="AlphaFoldDB" id="A0A921QBC6"/>
<dbReference type="Proteomes" id="UP000807115">
    <property type="component" value="Chromosome 9"/>
</dbReference>
<reference evidence="1" key="1">
    <citation type="journal article" date="2019" name="BMC Genomics">
        <title>A new reference genome for Sorghum bicolor reveals high levels of sequence similarity between sweet and grain genotypes: implications for the genetics of sugar metabolism.</title>
        <authorList>
            <person name="Cooper E.A."/>
            <person name="Brenton Z.W."/>
            <person name="Flinn B.S."/>
            <person name="Jenkins J."/>
            <person name="Shu S."/>
            <person name="Flowers D."/>
            <person name="Luo F."/>
            <person name="Wang Y."/>
            <person name="Xia P."/>
            <person name="Barry K."/>
            <person name="Daum C."/>
            <person name="Lipzen A."/>
            <person name="Yoshinaga Y."/>
            <person name="Schmutz J."/>
            <person name="Saski C."/>
            <person name="Vermerris W."/>
            <person name="Kresovich S."/>
        </authorList>
    </citation>
    <scope>NUCLEOTIDE SEQUENCE</scope>
</reference>
<accession>A0A921QBC6</accession>
<dbReference type="EMBL" id="CM027688">
    <property type="protein sequence ID" value="KAG0518596.1"/>
    <property type="molecule type" value="Genomic_DNA"/>
</dbReference>
<proteinExistence type="predicted"/>
<organism evidence="1 2">
    <name type="scientific">Sorghum bicolor</name>
    <name type="common">Sorghum</name>
    <name type="synonym">Sorghum vulgare</name>
    <dbReference type="NCBI Taxonomy" id="4558"/>
    <lineage>
        <taxon>Eukaryota</taxon>
        <taxon>Viridiplantae</taxon>
        <taxon>Streptophyta</taxon>
        <taxon>Embryophyta</taxon>
        <taxon>Tracheophyta</taxon>
        <taxon>Spermatophyta</taxon>
        <taxon>Magnoliopsida</taxon>
        <taxon>Liliopsida</taxon>
        <taxon>Poales</taxon>
        <taxon>Poaceae</taxon>
        <taxon>PACMAD clade</taxon>
        <taxon>Panicoideae</taxon>
        <taxon>Andropogonodae</taxon>
        <taxon>Andropogoneae</taxon>
        <taxon>Sorghinae</taxon>
        <taxon>Sorghum</taxon>
    </lineage>
</organism>